<organism evidence="5 6">
    <name type="scientific">Flavobacterium hercynium</name>
    <dbReference type="NCBI Taxonomy" id="387094"/>
    <lineage>
        <taxon>Bacteria</taxon>
        <taxon>Pseudomonadati</taxon>
        <taxon>Bacteroidota</taxon>
        <taxon>Flavobacteriia</taxon>
        <taxon>Flavobacteriales</taxon>
        <taxon>Flavobacteriaceae</taxon>
        <taxon>Flavobacterium</taxon>
    </lineage>
</organism>
<keyword evidence="2" id="KW-0175">Coiled coil</keyword>
<sequence length="980" mass="112545">MTKIKIRILVLTIFVFAAKIDAQIKKTGVPFITNYSPKTYKAASENCDILQDSKGMMFFANHFGIMQFDGVRWHIVTQPENKSMVRSLAIDKKDKIYVGAQGDFGYANQETNGQYKYTSLVKLLPAKSRNFGDVSLTVVRGNEIIFFSSEGIFIYKNHKIKVIQSKAGFDSFFKLEDEIYILDNAKGLLKLKKDSLEEIPNTTQLAGLQIRNIFKTEQGLVLLTQKKGLFIFANSELKPFVTEADALLKKNQISIATQLSDGYIGIGTRQAGLVVMDSEGKLIQHINKQKGLQNEYVTNLKTDVEGNLWVTMKEGISLIQISSPLSKILDTANSETKIYCSQIYQNKLYIATDNGLFWLDWEAYKSGKSENVHFQPISGMSENVWNVGVFGNSLLAFEKNGIFEIKGNTAQLLAKTDGAWQGILIPNRPDLLLVGGYSGLYLLKKVNNSWVYQHQIKGFEESSRVIITDKQANIWIAHGYKGIFKINFNATFDAVSKVEFYNQEAGFPSSLFLNAFSINNQILFGTTKGVYKQDAKSKKMVQDDAFSKYLGLNNHIRLLKEDNQKNIWFVSGENTGKMTQTTGGKFEIEELPFRKLRYLYIPGFENIQTTTSGDVFFGTQDGLIHYNSTKTKKYQTKYKAVISEVKSIFPKDSLLFSSRYDILPTSSDAENDTEKKEMYFELPHANNALHFSFASLFYDEAEATKYEYWLEGFEPKWSEWNLQTEKEYTNLPENEYIFHVRAKNCYDIVSEEAVFKFEILPPWYRTSWAYLLYLVLFGVLIYTIIKYQKNVAEREREQLILSQEKELLKNRAELNEQKLALEQENMAIMRENLEATINLKNAKVASSTVNLIHLNEILLSIKELIGQIDKKNDSNVNFALLTKINRIIDHELQGDQHWNEFEEIFNQLHDNFMQRLKTSFPELTPRDMRLCAYLRMNFNTKEIAPLLGISVRGVEDTRYRIRKKLQLPSDTNITEFILNF</sequence>
<dbReference type="Gene3D" id="2.60.40.10">
    <property type="entry name" value="Immunoglobulins"/>
    <property type="match status" value="1"/>
</dbReference>
<keyword evidence="3" id="KW-0812">Transmembrane</keyword>
<dbReference type="InterPro" id="IPR013783">
    <property type="entry name" value="Ig-like_fold"/>
</dbReference>
<dbReference type="InterPro" id="IPR000792">
    <property type="entry name" value="Tscrpt_reg_LuxR_C"/>
</dbReference>
<protein>
    <submittedName>
        <fullName evidence="5">ABC transporter substrate-binding protein</fullName>
    </submittedName>
</protein>
<dbReference type="SMART" id="SM00421">
    <property type="entry name" value="HTH_LUXR"/>
    <property type="match status" value="1"/>
</dbReference>
<dbReference type="Gene3D" id="2.130.10.10">
    <property type="entry name" value="YVTN repeat-like/Quinoprotein amine dehydrogenase"/>
    <property type="match status" value="3"/>
</dbReference>
<dbReference type="EMBL" id="MUGW01000025">
    <property type="protein sequence ID" value="OXA90445.1"/>
    <property type="molecule type" value="Genomic_DNA"/>
</dbReference>
<dbReference type="InterPro" id="IPR011123">
    <property type="entry name" value="Y_Y_Y"/>
</dbReference>
<accession>A0A226H889</accession>
<feature type="coiled-coil region" evidence="2">
    <location>
        <begin position="804"/>
        <end position="831"/>
    </location>
</feature>
<feature type="transmembrane region" description="Helical" evidence="3">
    <location>
        <begin position="767"/>
        <end position="785"/>
    </location>
</feature>
<evidence type="ECO:0000313" key="5">
    <source>
        <dbReference type="EMBL" id="OXA90445.1"/>
    </source>
</evidence>
<dbReference type="RefSeq" id="WP_089050235.1">
    <property type="nucleotide sequence ID" value="NZ_FXTV01000009.1"/>
</dbReference>
<feature type="domain" description="HTH luxR-type" evidence="4">
    <location>
        <begin position="920"/>
        <end position="977"/>
    </location>
</feature>
<name>A0A226H889_9FLAO</name>
<dbReference type="PANTHER" id="PTHR43547">
    <property type="entry name" value="TWO-COMPONENT HISTIDINE KINASE"/>
    <property type="match status" value="1"/>
</dbReference>
<dbReference type="GO" id="GO:0003677">
    <property type="term" value="F:DNA binding"/>
    <property type="evidence" value="ECO:0007669"/>
    <property type="project" value="InterPro"/>
</dbReference>
<evidence type="ECO:0000256" key="1">
    <source>
        <dbReference type="ARBA" id="ARBA00022553"/>
    </source>
</evidence>
<dbReference type="AlphaFoldDB" id="A0A226H889"/>
<dbReference type="GO" id="GO:0006355">
    <property type="term" value="P:regulation of DNA-templated transcription"/>
    <property type="evidence" value="ECO:0007669"/>
    <property type="project" value="InterPro"/>
</dbReference>
<evidence type="ECO:0000256" key="3">
    <source>
        <dbReference type="SAM" id="Phobius"/>
    </source>
</evidence>
<reference evidence="5 6" key="1">
    <citation type="submission" date="2016-11" db="EMBL/GenBank/DDBJ databases">
        <title>Whole genomes of Flavobacteriaceae.</title>
        <authorList>
            <person name="Stine C."/>
            <person name="Li C."/>
            <person name="Tadesse D."/>
        </authorList>
    </citation>
    <scope>NUCLEOTIDE SEQUENCE [LARGE SCALE GENOMIC DNA]</scope>
    <source>
        <strain evidence="5 6">DSM 18292</strain>
    </source>
</reference>
<evidence type="ECO:0000256" key="2">
    <source>
        <dbReference type="SAM" id="Coils"/>
    </source>
</evidence>
<evidence type="ECO:0000313" key="6">
    <source>
        <dbReference type="Proteomes" id="UP000198345"/>
    </source>
</evidence>
<dbReference type="SUPFAM" id="SSF63829">
    <property type="entry name" value="Calcium-dependent phosphotriesterase"/>
    <property type="match status" value="1"/>
</dbReference>
<dbReference type="GO" id="GO:0000155">
    <property type="term" value="F:phosphorelay sensor kinase activity"/>
    <property type="evidence" value="ECO:0007669"/>
    <property type="project" value="TreeGrafter"/>
</dbReference>
<keyword evidence="3" id="KW-1133">Transmembrane helix</keyword>
<proteinExistence type="predicted"/>
<dbReference type="Pfam" id="PF07495">
    <property type="entry name" value="Y_Y_Y"/>
    <property type="match status" value="1"/>
</dbReference>
<dbReference type="InterPro" id="IPR015943">
    <property type="entry name" value="WD40/YVTN_repeat-like_dom_sf"/>
</dbReference>
<comment type="caution">
    <text evidence="5">The sequence shown here is derived from an EMBL/GenBank/DDBJ whole genome shotgun (WGS) entry which is preliminary data.</text>
</comment>
<dbReference type="Gene3D" id="1.10.10.10">
    <property type="entry name" value="Winged helix-like DNA-binding domain superfamily/Winged helix DNA-binding domain"/>
    <property type="match status" value="1"/>
</dbReference>
<dbReference type="InterPro" id="IPR016032">
    <property type="entry name" value="Sig_transdc_resp-reg_C-effctor"/>
</dbReference>
<keyword evidence="6" id="KW-1185">Reference proteome</keyword>
<keyword evidence="3" id="KW-0472">Membrane</keyword>
<gene>
    <name evidence="5" type="ORF">B0A66_12825</name>
</gene>
<dbReference type="SUPFAM" id="SSF46894">
    <property type="entry name" value="C-terminal effector domain of the bipartite response regulators"/>
    <property type="match status" value="1"/>
</dbReference>
<dbReference type="Proteomes" id="UP000198345">
    <property type="component" value="Unassembled WGS sequence"/>
</dbReference>
<dbReference type="InterPro" id="IPR036388">
    <property type="entry name" value="WH-like_DNA-bd_sf"/>
</dbReference>
<evidence type="ECO:0000259" key="4">
    <source>
        <dbReference type="SMART" id="SM00421"/>
    </source>
</evidence>
<keyword evidence="1" id="KW-0597">Phosphoprotein</keyword>
<dbReference type="PANTHER" id="PTHR43547:SF2">
    <property type="entry name" value="HYBRID SIGNAL TRANSDUCTION HISTIDINE KINASE C"/>
    <property type="match status" value="1"/>
</dbReference>
<dbReference type="OrthoDB" id="1090267at2"/>